<keyword evidence="14" id="KW-1185">Reference proteome</keyword>
<dbReference type="PANTHER" id="PTHR10211">
    <property type="entry name" value="DEOXYRIBODIPYRIMIDINE PHOTOLYASE"/>
    <property type="match status" value="1"/>
</dbReference>
<keyword evidence="7" id="KW-0274">FAD</keyword>
<dbReference type="EC" id="4.1.99.3" evidence="3"/>
<dbReference type="Proteomes" id="UP000092461">
    <property type="component" value="Unassembled WGS sequence"/>
</dbReference>
<keyword evidence="5" id="KW-0285">Flavoprotein</keyword>
<proteinExistence type="inferred from homology"/>
<dbReference type="FunFam" id="1.10.579.10:FF:000002">
    <property type="entry name" value="Deoxyribodipyrimidine photolyase"/>
    <property type="match status" value="1"/>
</dbReference>
<evidence type="ECO:0000256" key="12">
    <source>
        <dbReference type="ARBA" id="ARBA00033999"/>
    </source>
</evidence>
<evidence type="ECO:0000256" key="9">
    <source>
        <dbReference type="ARBA" id="ARBA00023204"/>
    </source>
</evidence>
<dbReference type="Gene3D" id="1.10.579.10">
    <property type="entry name" value="DNA Cyclobutane Dipyrimidine Photolyase, subunit A, domain 3"/>
    <property type="match status" value="1"/>
</dbReference>
<evidence type="ECO:0000256" key="7">
    <source>
        <dbReference type="ARBA" id="ARBA00022827"/>
    </source>
</evidence>
<dbReference type="InterPro" id="IPR036134">
    <property type="entry name" value="Crypto/Photolyase_FAD-like_sf"/>
</dbReference>
<dbReference type="PROSITE" id="PS01083">
    <property type="entry name" value="DNA_PHOTOLYASES_2_1"/>
    <property type="match status" value="1"/>
</dbReference>
<keyword evidence="6" id="KW-0227">DNA damage</keyword>
<keyword evidence="8" id="KW-0238">DNA-binding</keyword>
<sequence length="185" mass="21914">SVAAFCEEAIVRRELAENFCFFSENQCSFEGLHNWAKTTLNAHRKDKREYLYTRKQFDDAKTHDELWNAAQIQMKQEGKMHGFMRMYWAKKILEWTKSPEEAISFAIYLNDRYNIDGRDPNGFVGILWSIGGLHDGPFMERKVYGKIRYMALSGCKKKFNVKEYVERYVGETQESPEVKKKRKRN</sequence>
<keyword evidence="9" id="KW-0234">DNA repair</keyword>
<evidence type="ECO:0000256" key="11">
    <source>
        <dbReference type="ARBA" id="ARBA00031671"/>
    </source>
</evidence>
<dbReference type="VEuPathDB" id="VectorBase:LLOJ008682"/>
<dbReference type="GO" id="GO:0003904">
    <property type="term" value="F:deoxyribodipyrimidine photo-lyase activity"/>
    <property type="evidence" value="ECO:0007669"/>
    <property type="project" value="UniProtKB-EC"/>
</dbReference>
<evidence type="ECO:0000256" key="5">
    <source>
        <dbReference type="ARBA" id="ARBA00022630"/>
    </source>
</evidence>
<evidence type="ECO:0000256" key="4">
    <source>
        <dbReference type="ARBA" id="ARBA00014046"/>
    </source>
</evidence>
<evidence type="ECO:0000256" key="2">
    <source>
        <dbReference type="ARBA" id="ARBA00006409"/>
    </source>
</evidence>
<dbReference type="EMBL" id="AJWK01029487">
    <property type="status" value="NOT_ANNOTATED_CDS"/>
    <property type="molecule type" value="Genomic_DNA"/>
</dbReference>
<evidence type="ECO:0000256" key="8">
    <source>
        <dbReference type="ARBA" id="ARBA00023125"/>
    </source>
</evidence>
<dbReference type="GO" id="GO:0003677">
    <property type="term" value="F:DNA binding"/>
    <property type="evidence" value="ECO:0007669"/>
    <property type="project" value="UniProtKB-KW"/>
</dbReference>
<dbReference type="VEuPathDB" id="VectorBase:LLONM1_005393"/>
<dbReference type="AlphaFoldDB" id="A0A1B0CUP7"/>
<evidence type="ECO:0000313" key="14">
    <source>
        <dbReference type="Proteomes" id="UP000092461"/>
    </source>
</evidence>
<dbReference type="PANTHER" id="PTHR10211:SF0">
    <property type="entry name" value="DEOXYRIBODIPYRIMIDINE PHOTO-LYASE"/>
    <property type="match status" value="1"/>
</dbReference>
<keyword evidence="10" id="KW-0456">Lyase</keyword>
<evidence type="ECO:0000256" key="10">
    <source>
        <dbReference type="ARBA" id="ARBA00023239"/>
    </source>
</evidence>
<comment type="cofactor">
    <cofactor evidence="1">
        <name>FAD</name>
        <dbReference type="ChEBI" id="CHEBI:57692"/>
    </cofactor>
</comment>
<protein>
    <recommendedName>
        <fullName evidence="4">Deoxyribodipyrimidine photo-lyase</fullName>
        <ecNumber evidence="3">4.1.99.3</ecNumber>
    </recommendedName>
    <alternativeName>
        <fullName evidence="11">DNA photolyase</fullName>
    </alternativeName>
</protein>
<evidence type="ECO:0000256" key="3">
    <source>
        <dbReference type="ARBA" id="ARBA00013149"/>
    </source>
</evidence>
<dbReference type="SUPFAM" id="SSF48173">
    <property type="entry name" value="Cryptochrome/photolyase FAD-binding domain"/>
    <property type="match status" value="1"/>
</dbReference>
<dbReference type="InterPro" id="IPR032673">
    <property type="entry name" value="DNA_photolyase_2_CS"/>
</dbReference>
<evidence type="ECO:0000256" key="6">
    <source>
        <dbReference type="ARBA" id="ARBA00022763"/>
    </source>
</evidence>
<comment type="catalytic activity">
    <reaction evidence="12">
        <text>cyclobutadipyrimidine (in DNA) = 2 pyrimidine residues (in DNA).</text>
        <dbReference type="EC" id="4.1.99.3"/>
    </reaction>
</comment>
<dbReference type="InterPro" id="IPR052219">
    <property type="entry name" value="Photolyase_Class-2"/>
</dbReference>
<name>A0A1B0CUP7_LUTLO</name>
<dbReference type="GO" id="GO:0000719">
    <property type="term" value="P:photoreactive repair"/>
    <property type="evidence" value="ECO:0007669"/>
    <property type="project" value="TreeGrafter"/>
</dbReference>
<organism evidence="13 14">
    <name type="scientific">Lutzomyia longipalpis</name>
    <name type="common">Sand fly</name>
    <dbReference type="NCBI Taxonomy" id="7200"/>
    <lineage>
        <taxon>Eukaryota</taxon>
        <taxon>Metazoa</taxon>
        <taxon>Ecdysozoa</taxon>
        <taxon>Arthropoda</taxon>
        <taxon>Hexapoda</taxon>
        <taxon>Insecta</taxon>
        <taxon>Pterygota</taxon>
        <taxon>Neoptera</taxon>
        <taxon>Endopterygota</taxon>
        <taxon>Diptera</taxon>
        <taxon>Nematocera</taxon>
        <taxon>Psychodoidea</taxon>
        <taxon>Psychodidae</taxon>
        <taxon>Lutzomyia</taxon>
        <taxon>Lutzomyia</taxon>
    </lineage>
</organism>
<evidence type="ECO:0000256" key="1">
    <source>
        <dbReference type="ARBA" id="ARBA00001974"/>
    </source>
</evidence>
<evidence type="ECO:0000313" key="13">
    <source>
        <dbReference type="EnsemblMetazoa" id="LLOJ008682-PA"/>
    </source>
</evidence>
<comment type="similarity">
    <text evidence="2">Belongs to the DNA photolyase class-2 family.</text>
</comment>
<accession>A0A1B0CUP7</accession>
<dbReference type="EnsemblMetazoa" id="LLOJ008682-RA">
    <property type="protein sequence ID" value="LLOJ008682-PA"/>
    <property type="gene ID" value="LLOJ008682"/>
</dbReference>
<reference evidence="13" key="1">
    <citation type="submission" date="2020-05" db="UniProtKB">
        <authorList>
            <consortium name="EnsemblMetazoa"/>
        </authorList>
    </citation>
    <scope>IDENTIFICATION</scope>
    <source>
        <strain evidence="13">Jacobina</strain>
    </source>
</reference>